<dbReference type="EMBL" id="LDEV01000457">
    <property type="protein sequence ID" value="KLJ13206.1"/>
    <property type="molecule type" value="Genomic_DNA"/>
</dbReference>
<organism evidence="2 3">
    <name type="scientific">Blastomyces silverae</name>
    <dbReference type="NCBI Taxonomy" id="2060906"/>
    <lineage>
        <taxon>Eukaryota</taxon>
        <taxon>Fungi</taxon>
        <taxon>Dikarya</taxon>
        <taxon>Ascomycota</taxon>
        <taxon>Pezizomycotina</taxon>
        <taxon>Eurotiomycetes</taxon>
        <taxon>Eurotiomycetidae</taxon>
        <taxon>Onygenales</taxon>
        <taxon>Ajellomycetaceae</taxon>
        <taxon>Blastomyces</taxon>
    </lineage>
</organism>
<feature type="compositionally biased region" description="Polar residues" evidence="1">
    <location>
        <begin position="493"/>
        <end position="523"/>
    </location>
</feature>
<feature type="compositionally biased region" description="Basic and acidic residues" evidence="1">
    <location>
        <begin position="356"/>
        <end position="366"/>
    </location>
</feature>
<gene>
    <name evidence="2" type="ORF">EMPG_11860</name>
</gene>
<feature type="compositionally biased region" description="Polar residues" evidence="1">
    <location>
        <begin position="583"/>
        <end position="604"/>
    </location>
</feature>
<sequence length="676" mass="77108">MASPEPNRPKLFARDIISYTDSELDQYLKDNSRIVTVQDPQNLTEEFIQRLRDYARRSSKEPRSQPVDLDQVAARLLQIPTNKNVPPVGGKDRDDDSDGLDEYDRVPTPPYDPEKAYQRSLLEQTGAYHALIKAGGRPSYPLSLLVDIVKDPGEYSEIFSFWQLPHERDNWTIFVEQLSRWKGFLRVQKFARGESVYDSWRRFWDDSRDSLNILDDRRIPDDEDEADRESYFDYLKENHGDDEVILAGNSHLGWDAYVGQDTPGTDGRFSTYANAIKERLTIHGFARTIELYEDLTRQDKLTTWAEYLAFEYYWYDYLAPSKAQQQFIDDAWKKLVESKALSPTDTQESLCSAESASERSNRLEQAEKAVESAKHAVIRAQKATSARRYPHKISAEEPPPDLLKAQQQLNVAEKEYTSIKKRNDHIVEFVRNTKHLRIKKRNADHHGKLVQWVLRQFPLIERELEQSKTTTDTAELSRHNNMPGDNRGDRATAKQNPTGKCSDTGEDTSTSDQIRTAPASQISDIRKRKHDITKEAARPSKRTRRSGRNQQLSGSARIDPGTAKNDDDVKAITPNKDGHPSRRGSSVPNPKTSALDPRNSSTVPNLPLRRSARIAQREQRLNAPISSSSEIAKPYPGTRKPRQAPADPINTKTQVSKRGTSKPQRTSKKKGQDSRS</sequence>
<name>A0A0H1BVX2_9EURO</name>
<dbReference type="AlphaFoldDB" id="A0A0H1BVX2"/>
<feature type="compositionally biased region" description="Polar residues" evidence="1">
    <location>
        <begin position="650"/>
        <end position="664"/>
    </location>
</feature>
<proteinExistence type="predicted"/>
<feature type="compositionally biased region" description="Polar residues" evidence="1">
    <location>
        <begin position="346"/>
        <end position="355"/>
    </location>
</feature>
<evidence type="ECO:0000313" key="2">
    <source>
        <dbReference type="EMBL" id="KLJ13206.1"/>
    </source>
</evidence>
<dbReference type="STRING" id="2060906.A0A0H1BVX2"/>
<keyword evidence="3" id="KW-1185">Reference proteome</keyword>
<feature type="region of interest" description="Disordered" evidence="1">
    <location>
        <begin position="465"/>
        <end position="676"/>
    </location>
</feature>
<evidence type="ECO:0000256" key="1">
    <source>
        <dbReference type="SAM" id="MobiDB-lite"/>
    </source>
</evidence>
<protein>
    <submittedName>
        <fullName evidence="2">Uncharacterized protein</fullName>
    </submittedName>
</protein>
<dbReference type="Proteomes" id="UP000053573">
    <property type="component" value="Unassembled WGS sequence"/>
</dbReference>
<comment type="caution">
    <text evidence="2">The sequence shown here is derived from an EMBL/GenBank/DDBJ whole genome shotgun (WGS) entry which is preliminary data.</text>
</comment>
<feature type="region of interest" description="Disordered" evidence="1">
    <location>
        <begin position="346"/>
        <end position="366"/>
    </location>
</feature>
<feature type="compositionally biased region" description="Basic and acidic residues" evidence="1">
    <location>
        <begin position="564"/>
        <end position="580"/>
    </location>
</feature>
<evidence type="ECO:0000313" key="3">
    <source>
        <dbReference type="Proteomes" id="UP000053573"/>
    </source>
</evidence>
<reference evidence="3" key="1">
    <citation type="journal article" date="2015" name="PLoS Genet.">
        <title>The dynamic genome and transcriptome of the human fungal pathogen Blastomyces and close relative Emmonsia.</title>
        <authorList>
            <person name="Munoz J.F."/>
            <person name="Gauthier G.M."/>
            <person name="Desjardins C.A."/>
            <person name="Gallo J.E."/>
            <person name="Holder J."/>
            <person name="Sullivan T.D."/>
            <person name="Marty A.J."/>
            <person name="Carmen J.C."/>
            <person name="Chen Z."/>
            <person name="Ding L."/>
            <person name="Gujja S."/>
            <person name="Magrini V."/>
            <person name="Misas E."/>
            <person name="Mitreva M."/>
            <person name="Priest M."/>
            <person name="Saif S."/>
            <person name="Whiston E.A."/>
            <person name="Young S."/>
            <person name="Zeng Q."/>
            <person name="Goldman W.E."/>
            <person name="Mardis E.R."/>
            <person name="Taylor J.W."/>
            <person name="McEwen J.G."/>
            <person name="Clay O.K."/>
            <person name="Klein B.S."/>
            <person name="Cuomo C.A."/>
        </authorList>
    </citation>
    <scope>NUCLEOTIDE SEQUENCE [LARGE SCALE GENOMIC DNA]</scope>
    <source>
        <strain evidence="3">UAMH 139</strain>
    </source>
</reference>
<feature type="region of interest" description="Disordered" evidence="1">
    <location>
        <begin position="78"/>
        <end position="114"/>
    </location>
</feature>
<dbReference type="OrthoDB" id="4188629at2759"/>
<accession>A0A0H1BVX2</accession>